<keyword evidence="7" id="KW-1185">Reference proteome</keyword>
<dbReference type="InterPro" id="IPR001188">
    <property type="entry name" value="Sperm_putr-bd"/>
</dbReference>
<evidence type="ECO:0000256" key="4">
    <source>
        <dbReference type="ARBA" id="ARBA00022764"/>
    </source>
</evidence>
<gene>
    <name evidence="6" type="ORF">ACFSDE_16690</name>
</gene>
<dbReference type="EMBL" id="JBHUGD010000003">
    <property type="protein sequence ID" value="MFD1948443.1"/>
    <property type="molecule type" value="Genomic_DNA"/>
</dbReference>
<evidence type="ECO:0000313" key="7">
    <source>
        <dbReference type="Proteomes" id="UP001597351"/>
    </source>
</evidence>
<dbReference type="PANTHER" id="PTHR30222:SF17">
    <property type="entry name" value="SPERMIDINE_PUTRESCINE-BINDING PERIPLASMIC PROTEIN"/>
    <property type="match status" value="1"/>
</dbReference>
<dbReference type="InterPro" id="IPR006059">
    <property type="entry name" value="SBP"/>
</dbReference>
<dbReference type="PRINTS" id="PR00909">
    <property type="entry name" value="SPERMDNBNDNG"/>
</dbReference>
<dbReference type="Proteomes" id="UP001597351">
    <property type="component" value="Unassembled WGS sequence"/>
</dbReference>
<comment type="caution">
    <text evidence="6">The sequence shown here is derived from an EMBL/GenBank/DDBJ whole genome shotgun (WGS) entry which is preliminary data.</text>
</comment>
<dbReference type="Pfam" id="PF13416">
    <property type="entry name" value="SBP_bac_8"/>
    <property type="match status" value="1"/>
</dbReference>
<dbReference type="PANTHER" id="PTHR30222">
    <property type="entry name" value="SPERMIDINE/PUTRESCINE-BINDING PERIPLASMIC PROTEIN"/>
    <property type="match status" value="1"/>
</dbReference>
<evidence type="ECO:0000256" key="2">
    <source>
        <dbReference type="ARBA" id="ARBA00022448"/>
    </source>
</evidence>
<reference evidence="7" key="1">
    <citation type="journal article" date="2019" name="Int. J. Syst. Evol. Microbiol.">
        <title>The Global Catalogue of Microorganisms (GCM) 10K type strain sequencing project: providing services to taxonomists for standard genome sequencing and annotation.</title>
        <authorList>
            <consortium name="The Broad Institute Genomics Platform"/>
            <consortium name="The Broad Institute Genome Sequencing Center for Infectious Disease"/>
            <person name="Wu L."/>
            <person name="Ma J."/>
        </authorList>
    </citation>
    <scope>NUCLEOTIDE SEQUENCE [LARGE SCALE GENOMIC DNA]</scope>
    <source>
        <strain evidence="7">CGMCC 1.12477</strain>
    </source>
</reference>
<keyword evidence="2" id="KW-0813">Transport</keyword>
<evidence type="ECO:0000256" key="5">
    <source>
        <dbReference type="SAM" id="MobiDB-lite"/>
    </source>
</evidence>
<evidence type="ECO:0000256" key="3">
    <source>
        <dbReference type="ARBA" id="ARBA00022729"/>
    </source>
</evidence>
<dbReference type="CDD" id="cd13590">
    <property type="entry name" value="PBP2_PotD_PotF_like"/>
    <property type="match status" value="1"/>
</dbReference>
<sequence length="423" mass="46298">MSFDPADPSLRRRRPAPLGRREVLRGGFWLSVGLGASPLLAACGGDGGGSAQSGGAPYPLARPDDPVAQPLKDSNPPIEDGLDPESGGVLRILNYDQYMAPGVMKTFGAEHGVEVQVTPYTTYDEMLAKLRAPGESFDLVFPGPSVLSKMVYADLIQPLNKTYVPNLTNVWPEYQDPWYDQGARYTVPYTIYDTGVLYRADRVSSVPDNGYDLMWDEAYAGKIYLLDDQQEAIAMSLLRNGITTDINTSDPALVAQATDSLIELIDKVQVKANINAYSEVPEGTATVHQAWSGDAIAGQYYLPKGEGPEVLAYWRPESAAERVIGNDNIAIPRSAEKPVLAHLLINDLLDDKIGLKNFGWNGYQPPLTTLSAQFLVDQGYIPENLMNAVVEPSDFEEGLTFYEVPPTTEALWRQSWSQFKAGG</sequence>
<accession>A0ABW4TSL2</accession>
<evidence type="ECO:0000256" key="1">
    <source>
        <dbReference type="ARBA" id="ARBA00004418"/>
    </source>
</evidence>
<dbReference type="Gene3D" id="3.40.190.10">
    <property type="entry name" value="Periplasmic binding protein-like II"/>
    <property type="match status" value="2"/>
</dbReference>
<protein>
    <submittedName>
        <fullName evidence="6">Spermidine/putrescine ABC transporter substrate-binding protein</fullName>
    </submittedName>
</protein>
<comment type="subcellular location">
    <subcellularLocation>
        <location evidence="1">Periplasm</location>
    </subcellularLocation>
</comment>
<proteinExistence type="predicted"/>
<dbReference type="RefSeq" id="WP_343920501.1">
    <property type="nucleotide sequence ID" value="NZ_BAAAJT010000002.1"/>
</dbReference>
<keyword evidence="4" id="KW-0574">Periplasm</keyword>
<name>A0ABW4TSL2_9ACTN</name>
<keyword evidence="3" id="KW-0732">Signal</keyword>
<feature type="region of interest" description="Disordered" evidence="5">
    <location>
        <begin position="46"/>
        <end position="85"/>
    </location>
</feature>
<dbReference type="SUPFAM" id="SSF53850">
    <property type="entry name" value="Periplasmic binding protein-like II"/>
    <property type="match status" value="1"/>
</dbReference>
<evidence type="ECO:0000313" key="6">
    <source>
        <dbReference type="EMBL" id="MFD1948443.1"/>
    </source>
</evidence>
<organism evidence="6 7">
    <name type="scientific">Nocardioides aestuarii</name>
    <dbReference type="NCBI Taxonomy" id="252231"/>
    <lineage>
        <taxon>Bacteria</taxon>
        <taxon>Bacillati</taxon>
        <taxon>Actinomycetota</taxon>
        <taxon>Actinomycetes</taxon>
        <taxon>Propionibacteriales</taxon>
        <taxon>Nocardioidaceae</taxon>
        <taxon>Nocardioides</taxon>
    </lineage>
</organism>